<dbReference type="InterPro" id="IPR054030">
    <property type="entry name" value="Gp5_Vgr_C"/>
</dbReference>
<evidence type="ECO:0000256" key="2">
    <source>
        <dbReference type="ARBA" id="ARBA00005558"/>
    </source>
</evidence>
<dbReference type="NCBIfam" id="TIGR01646">
    <property type="entry name" value="vgr_GE"/>
    <property type="match status" value="1"/>
</dbReference>
<accession>A0A6I6HIF4</accession>
<dbReference type="AlphaFoldDB" id="A0A6I6HIF4"/>
<organism evidence="7 8">
    <name type="scientific">Variovorax paradoxus</name>
    <dbReference type="NCBI Taxonomy" id="34073"/>
    <lineage>
        <taxon>Bacteria</taxon>
        <taxon>Pseudomonadati</taxon>
        <taxon>Pseudomonadota</taxon>
        <taxon>Betaproteobacteria</taxon>
        <taxon>Burkholderiales</taxon>
        <taxon>Comamonadaceae</taxon>
        <taxon>Variovorax</taxon>
    </lineage>
</organism>
<feature type="compositionally biased region" description="Pro residues" evidence="4">
    <location>
        <begin position="942"/>
        <end position="952"/>
    </location>
</feature>
<evidence type="ECO:0000259" key="5">
    <source>
        <dbReference type="Pfam" id="PF04717"/>
    </source>
</evidence>
<dbReference type="InterPro" id="IPR006531">
    <property type="entry name" value="Gp5/Vgr_OB"/>
</dbReference>
<name>A0A6I6HIF4_VARPD</name>
<protein>
    <submittedName>
        <fullName evidence="7">Type VI secretion system tip protein VgrG</fullName>
    </submittedName>
</protein>
<dbReference type="InterPro" id="IPR017847">
    <property type="entry name" value="T6SS_RhsGE_Vgr_subset"/>
</dbReference>
<dbReference type="InterPro" id="IPR050708">
    <property type="entry name" value="T6SS_VgrG/RHS"/>
</dbReference>
<comment type="similarity">
    <text evidence="2">Belongs to the VgrG protein family.</text>
</comment>
<feature type="compositionally biased region" description="Polar residues" evidence="4">
    <location>
        <begin position="508"/>
        <end position="524"/>
    </location>
</feature>
<evidence type="ECO:0000313" key="8">
    <source>
        <dbReference type="Proteomes" id="UP000425817"/>
    </source>
</evidence>
<feature type="domain" description="Gp5/Type VI secretion system Vgr C-terminal trimerisation" evidence="6">
    <location>
        <begin position="515"/>
        <end position="622"/>
    </location>
</feature>
<dbReference type="SUPFAM" id="SSF69255">
    <property type="entry name" value="gp5 N-terminal domain-like"/>
    <property type="match status" value="1"/>
</dbReference>
<dbReference type="Gene3D" id="4.10.220.110">
    <property type="match status" value="1"/>
</dbReference>
<dbReference type="InterPro" id="IPR006533">
    <property type="entry name" value="T6SS_Vgr_RhsGE"/>
</dbReference>
<dbReference type="OrthoDB" id="1907165at2"/>
<dbReference type="Pfam" id="PF22178">
    <property type="entry name" value="Gp5_trimer_C"/>
    <property type="match status" value="1"/>
</dbReference>
<feature type="region of interest" description="Disordered" evidence="4">
    <location>
        <begin position="506"/>
        <end position="530"/>
    </location>
</feature>
<dbReference type="Pfam" id="PF04717">
    <property type="entry name" value="Phage_base_V"/>
    <property type="match status" value="1"/>
</dbReference>
<evidence type="ECO:0000256" key="1">
    <source>
        <dbReference type="ARBA" id="ARBA00004613"/>
    </source>
</evidence>
<dbReference type="NCBIfam" id="TIGR03361">
    <property type="entry name" value="VI_Rhs_Vgr"/>
    <property type="match status" value="1"/>
</dbReference>
<dbReference type="Proteomes" id="UP000425817">
    <property type="component" value="Chromosome"/>
</dbReference>
<proteinExistence type="inferred from homology"/>
<dbReference type="InterPro" id="IPR037026">
    <property type="entry name" value="Vgr_OB-fold_dom_sf"/>
</dbReference>
<evidence type="ECO:0000259" key="6">
    <source>
        <dbReference type="Pfam" id="PF22178"/>
    </source>
</evidence>
<sequence length="966" mass="103059">MAEEKFHIKSDSPAVDDLMFWSLAGHEALSRASFYELTVVSKNRAISATDILGRAFDVVIDFADADGGTHQRHCHGHAVRFVRAQELGRYFEYRITLRSWFWLLTKRKNSRIFQVKPTLEVFDATLDDSPIKRVKKTNVDQVIGKHDALRYCVQFEESDYNFLSRLMEQEGIHYWFDAHDAPGTMYLADASDIAHAALPVTDTLAHVAEQRSEARFNEISRWVSATRLDTGKYASTDSNFKTINTLLGVTADGSADCELADLESFEFPGGYFHKETSEVVGAVRRDELIGRRERHWALTAWPDVSAGRSFKFEGDPDGTRDGEYSIAACTFFVSHPGYEGLDQAPQPQPVADMLRAVLSDDPPNMENLAIVQDLFESAPQLRGDGRDASVFVATVMPQAMPYRPPRLTPTVRMPGLQSAIVVGPKGQENEPYVDEFGRVKVHFHWDRYDESNEKSTCWVRVSQPWAGKNWGGYFMPRIGQEVLVDFLEGNPNRPVIVGRVYNDDQPIPYQSPTQSGFKTRSTPKGGSGNYNEIMFEDKKGAENINVHAERNMSRSVEADDSTTVGHDQSVTVENDRTVHTIGNEKREVDKDQRNIVHQHQHTNVTWCQYNNIGQHQQNIIGDKGQFNQIAGKVDMIIGQTLNTNVTGAMTQHSASLALTSGPVTMGVGALAITSSGNISVASASDRKDTTGGSHLIAATSGVKIVSAGDVDLMSYANINQTSTGSNTTVLGSNSSGYLGMSNEANMGLATSTFLGLQMGNFMGASIDNALAISMENCAGLRMGNVGALDLSLSAFDVDSTGIKVVNPGAGGGAGAGAMIAVSALAGLGAAAMGVVGVAATLQQYADAAKALRDTAAELNDMPVLQAKLNEMASAADRRLRQGRAGVGAAVGAVVGGVLAGPGGVAMGAGLGGAAGDAILPATVATPPGPPAPHEAPRAAPTQPTPPTAPGAPGPSKGGTGGGSGGG</sequence>
<feature type="region of interest" description="Disordered" evidence="4">
    <location>
        <begin position="921"/>
        <end position="966"/>
    </location>
</feature>
<gene>
    <name evidence="7" type="primary">tssI</name>
    <name evidence="7" type="ORF">GOQ09_02805</name>
</gene>
<reference evidence="7 8" key="1">
    <citation type="submission" date="2019-12" db="EMBL/GenBank/DDBJ databases">
        <title>Hybrid Genome Assemblies of two High G+C Isolates from Undergraduate Microbiology Courses.</title>
        <authorList>
            <person name="Ne Ville C.J."/>
            <person name="Enright D."/>
            <person name="Hernandez I."/>
            <person name="Dodsworth J."/>
            <person name="Orwin P.M."/>
        </authorList>
    </citation>
    <scope>NUCLEOTIDE SEQUENCE [LARGE SCALE GENOMIC DNA]</scope>
    <source>
        <strain evidence="7 8">CSUSB</strain>
    </source>
</reference>
<dbReference type="Gene3D" id="3.55.50.10">
    <property type="entry name" value="Baseplate protein-like domains"/>
    <property type="match status" value="1"/>
</dbReference>
<feature type="domain" description="Gp5/Type VI secretion system Vgr protein OB-fold" evidence="5">
    <location>
        <begin position="434"/>
        <end position="501"/>
    </location>
</feature>
<feature type="compositionally biased region" description="Gly residues" evidence="4">
    <location>
        <begin position="955"/>
        <end position="966"/>
    </location>
</feature>
<dbReference type="Gene3D" id="2.40.50.230">
    <property type="entry name" value="Gp5 N-terminal domain"/>
    <property type="match status" value="1"/>
</dbReference>
<evidence type="ECO:0000313" key="7">
    <source>
        <dbReference type="EMBL" id="QGW80587.1"/>
    </source>
</evidence>
<dbReference type="RefSeq" id="WP_157611787.1">
    <property type="nucleotide sequence ID" value="NZ_CP046622.1"/>
</dbReference>
<dbReference type="EMBL" id="CP046622">
    <property type="protein sequence ID" value="QGW80587.1"/>
    <property type="molecule type" value="Genomic_DNA"/>
</dbReference>
<comment type="subcellular location">
    <subcellularLocation>
        <location evidence="1">Secreted</location>
    </subcellularLocation>
</comment>
<dbReference type="Pfam" id="PF05954">
    <property type="entry name" value="Phage_GPD"/>
    <property type="match status" value="1"/>
</dbReference>
<dbReference type="SUPFAM" id="SSF69279">
    <property type="entry name" value="Phage tail proteins"/>
    <property type="match status" value="2"/>
</dbReference>
<dbReference type="PANTHER" id="PTHR32305:SF15">
    <property type="entry name" value="PROTEIN RHSA-RELATED"/>
    <property type="match status" value="1"/>
</dbReference>
<dbReference type="Gene3D" id="2.30.110.50">
    <property type="match status" value="1"/>
</dbReference>
<dbReference type="GO" id="GO:0005576">
    <property type="term" value="C:extracellular region"/>
    <property type="evidence" value="ECO:0007669"/>
    <property type="project" value="UniProtKB-SubCell"/>
</dbReference>
<dbReference type="PANTHER" id="PTHR32305">
    <property type="match status" value="1"/>
</dbReference>
<evidence type="ECO:0000256" key="4">
    <source>
        <dbReference type="SAM" id="MobiDB-lite"/>
    </source>
</evidence>
<keyword evidence="3" id="KW-0964">Secreted</keyword>
<dbReference type="SUPFAM" id="SSF69349">
    <property type="entry name" value="Phage fibre proteins"/>
    <property type="match status" value="1"/>
</dbReference>
<evidence type="ECO:0000256" key="3">
    <source>
        <dbReference type="ARBA" id="ARBA00022525"/>
    </source>
</evidence>